<organism evidence="1 2">
    <name type="scientific">Pararhodospirillum oryzae</name>
    <dbReference type="NCBI Taxonomy" id="478448"/>
    <lineage>
        <taxon>Bacteria</taxon>
        <taxon>Pseudomonadati</taxon>
        <taxon>Pseudomonadota</taxon>
        <taxon>Alphaproteobacteria</taxon>
        <taxon>Rhodospirillales</taxon>
        <taxon>Rhodospirillaceae</taxon>
        <taxon>Pararhodospirillum</taxon>
    </lineage>
</organism>
<dbReference type="InterPro" id="IPR010710">
    <property type="entry name" value="DUF1289"/>
</dbReference>
<evidence type="ECO:0000313" key="1">
    <source>
        <dbReference type="EMBL" id="GEO80928.1"/>
    </source>
</evidence>
<dbReference type="Pfam" id="PF06945">
    <property type="entry name" value="DUF1289"/>
    <property type="match status" value="1"/>
</dbReference>
<comment type="caution">
    <text evidence="1">The sequence shown here is derived from an EMBL/GenBank/DDBJ whole genome shotgun (WGS) entry which is preliminary data.</text>
</comment>
<dbReference type="Proteomes" id="UP000321567">
    <property type="component" value="Unassembled WGS sequence"/>
</dbReference>
<dbReference type="InterPro" id="IPR053838">
    <property type="entry name" value="DUF6925"/>
</dbReference>
<name>A0A512H680_9PROT</name>
<proteinExistence type="predicted"/>
<dbReference type="OrthoDB" id="3569535at2"/>
<dbReference type="PANTHER" id="PTHR35175:SF2">
    <property type="entry name" value="DUF1289 DOMAIN-CONTAINING PROTEIN"/>
    <property type="match status" value="1"/>
</dbReference>
<evidence type="ECO:0000313" key="2">
    <source>
        <dbReference type="Proteomes" id="UP000321567"/>
    </source>
</evidence>
<dbReference type="AlphaFoldDB" id="A0A512H680"/>
<dbReference type="RefSeq" id="WP_147162975.1">
    <property type="nucleotide sequence ID" value="NZ_BJZO01000021.1"/>
</dbReference>
<dbReference type="EMBL" id="BJZO01000021">
    <property type="protein sequence ID" value="GEO80928.1"/>
    <property type="molecule type" value="Genomic_DNA"/>
</dbReference>
<protein>
    <submittedName>
        <fullName evidence="1">DUF1289 domain-containing protein</fullName>
    </submittedName>
</protein>
<accession>A0A512H680</accession>
<keyword evidence="2" id="KW-1185">Reference proteome</keyword>
<gene>
    <name evidence="1" type="ORF">ROR02_10590</name>
</gene>
<dbReference type="Pfam" id="PF21973">
    <property type="entry name" value="DUF6925"/>
    <property type="match status" value="1"/>
</dbReference>
<dbReference type="PANTHER" id="PTHR35175">
    <property type="entry name" value="DUF1289 DOMAIN-CONTAINING PROTEIN"/>
    <property type="match status" value="1"/>
</dbReference>
<sequence>MTGAMPSPCVGICEMTPDGAWCTGCARTADEITAWSSMDNDGKRALLVELAERRARIGMGVPVLGHPVAVLDRVLLGSLDKAGAKWAIGVPGATATFCPGDGTLVTARLWEYGGDAIGGYGGTRVVLDHKAKQIKAIGTLGPDGETLTRIDLCVYARKGLMSQRRVLTEIGLDTEALRVGDRRGVLFDLGLGLAHIDFCARVDDEDLLALMRAEAGKPVLDPASPVLAALEEAQAHRVALTRLGRIESWGRPPLPPEEASPCSGTRIQIQPEVLAQGLDREPGSPVPATLHPVITLFPGQRVGLV</sequence>
<reference evidence="1 2" key="1">
    <citation type="submission" date="2019-07" db="EMBL/GenBank/DDBJ databases">
        <title>Whole genome shotgun sequence of Rhodospirillum oryzae NBRC 107573.</title>
        <authorList>
            <person name="Hosoyama A."/>
            <person name="Uohara A."/>
            <person name="Ohji S."/>
            <person name="Ichikawa N."/>
        </authorList>
    </citation>
    <scope>NUCLEOTIDE SEQUENCE [LARGE SCALE GENOMIC DNA]</scope>
    <source>
        <strain evidence="1 2">NBRC 107573</strain>
    </source>
</reference>